<gene>
    <name evidence="2" type="ordered locus">Desti_1772</name>
</gene>
<keyword evidence="3" id="KW-1185">Reference proteome</keyword>
<sequence>MGYLVVPLISILLFASAPDLAGAQGLYSPSGVGFSALSGFGNSDGCTHSDPRLSGGMTFNMGYLATNRGAVFELTADPLVGTVSSVRHDYPIDGLWLALSASGQIGDGVGIYARGSWLVPSNRQSSRTLVFGGNPEPGTWRTKVQWYNADIAGTCSTSGTLTVIGGFRFDSFEIKFHDRDLVDPDDLATDETNVTIMSYIPYAGVMLNSGSALKLGLIGFPYVPGNVEYDHTWGTAVIRHDGKGSFGNSVFLEAFGEYGRQLMGGHVGIFGIWTYLHGSSSLDVTRTIGGGAPTPGRYRFSTDRQNWIIGGQFAMNFTSPM</sequence>
<dbReference type="Proteomes" id="UP000006055">
    <property type="component" value="Chromosome"/>
</dbReference>
<proteinExistence type="predicted"/>
<protein>
    <submittedName>
        <fullName evidence="2">Uncharacterized protein</fullName>
    </submittedName>
</protein>
<organism evidence="2 3">
    <name type="scientific">Desulfomonile tiedjei (strain ATCC 49306 / DSM 6799 / DCB-1)</name>
    <dbReference type="NCBI Taxonomy" id="706587"/>
    <lineage>
        <taxon>Bacteria</taxon>
        <taxon>Pseudomonadati</taxon>
        <taxon>Thermodesulfobacteriota</taxon>
        <taxon>Desulfomonilia</taxon>
        <taxon>Desulfomonilales</taxon>
        <taxon>Desulfomonilaceae</taxon>
        <taxon>Desulfomonile</taxon>
    </lineage>
</organism>
<dbReference type="KEGG" id="dti:Desti_1772"/>
<dbReference type="HOGENOM" id="CLU_862576_0_0_7"/>
<accession>I4C4J1</accession>
<dbReference type="AlphaFoldDB" id="I4C4J1"/>
<dbReference type="PATRIC" id="fig|706587.4.peg.2032"/>
<feature type="chain" id="PRO_5003687511" evidence="1">
    <location>
        <begin position="22"/>
        <end position="321"/>
    </location>
</feature>
<dbReference type="RefSeq" id="WP_014809628.1">
    <property type="nucleotide sequence ID" value="NC_018025.1"/>
</dbReference>
<name>I4C4J1_DESTA</name>
<evidence type="ECO:0000256" key="1">
    <source>
        <dbReference type="SAM" id="SignalP"/>
    </source>
</evidence>
<evidence type="ECO:0000313" key="2">
    <source>
        <dbReference type="EMBL" id="AFM24482.1"/>
    </source>
</evidence>
<dbReference type="EMBL" id="CP003360">
    <property type="protein sequence ID" value="AFM24482.1"/>
    <property type="molecule type" value="Genomic_DNA"/>
</dbReference>
<reference evidence="3" key="1">
    <citation type="submission" date="2012-06" db="EMBL/GenBank/DDBJ databases">
        <title>Complete sequence of chromosome of Desulfomonile tiedjei DSM 6799.</title>
        <authorList>
            <person name="Lucas S."/>
            <person name="Copeland A."/>
            <person name="Lapidus A."/>
            <person name="Glavina del Rio T."/>
            <person name="Dalin E."/>
            <person name="Tice H."/>
            <person name="Bruce D."/>
            <person name="Goodwin L."/>
            <person name="Pitluck S."/>
            <person name="Peters L."/>
            <person name="Ovchinnikova G."/>
            <person name="Zeytun A."/>
            <person name="Lu M."/>
            <person name="Kyrpides N."/>
            <person name="Mavromatis K."/>
            <person name="Ivanova N."/>
            <person name="Brettin T."/>
            <person name="Detter J.C."/>
            <person name="Han C."/>
            <person name="Larimer F."/>
            <person name="Land M."/>
            <person name="Hauser L."/>
            <person name="Markowitz V."/>
            <person name="Cheng J.-F."/>
            <person name="Hugenholtz P."/>
            <person name="Woyke T."/>
            <person name="Wu D."/>
            <person name="Spring S."/>
            <person name="Schroeder M."/>
            <person name="Brambilla E."/>
            <person name="Klenk H.-P."/>
            <person name="Eisen J.A."/>
        </authorList>
    </citation>
    <scope>NUCLEOTIDE SEQUENCE [LARGE SCALE GENOMIC DNA]</scope>
    <source>
        <strain evidence="3">ATCC 49306 / DSM 6799 / DCB-1</strain>
    </source>
</reference>
<keyword evidence="1" id="KW-0732">Signal</keyword>
<evidence type="ECO:0000313" key="3">
    <source>
        <dbReference type="Proteomes" id="UP000006055"/>
    </source>
</evidence>
<feature type="signal peptide" evidence="1">
    <location>
        <begin position="1"/>
        <end position="21"/>
    </location>
</feature>